<feature type="signal peptide" evidence="1">
    <location>
        <begin position="1"/>
        <end position="21"/>
    </location>
</feature>
<dbReference type="EMBL" id="SETE01000001">
    <property type="protein sequence ID" value="RYM35504.1"/>
    <property type="molecule type" value="Genomic_DNA"/>
</dbReference>
<evidence type="ECO:0000256" key="1">
    <source>
        <dbReference type="SAM" id="SignalP"/>
    </source>
</evidence>
<organism evidence="2 3">
    <name type="scientific">Brumimicrobium glaciale</name>
    <dbReference type="NCBI Taxonomy" id="200475"/>
    <lineage>
        <taxon>Bacteria</taxon>
        <taxon>Pseudomonadati</taxon>
        <taxon>Bacteroidota</taxon>
        <taxon>Flavobacteriia</taxon>
        <taxon>Flavobacteriales</taxon>
        <taxon>Crocinitomicaceae</taxon>
        <taxon>Brumimicrobium</taxon>
    </lineage>
</organism>
<dbReference type="RefSeq" id="WP_130091871.1">
    <property type="nucleotide sequence ID" value="NZ_SETE01000001.1"/>
</dbReference>
<reference evidence="2 3" key="1">
    <citation type="submission" date="2019-02" db="EMBL/GenBank/DDBJ databases">
        <title>Genome sequence of the sea-ice species Brumimicrobium glaciale.</title>
        <authorList>
            <person name="Bowman J.P."/>
        </authorList>
    </citation>
    <scope>NUCLEOTIDE SEQUENCE [LARGE SCALE GENOMIC DNA]</scope>
    <source>
        <strain evidence="2 3">IC156</strain>
    </source>
</reference>
<name>A0A4Q4KTS5_9FLAO</name>
<comment type="caution">
    <text evidence="2">The sequence shown here is derived from an EMBL/GenBank/DDBJ whole genome shotgun (WGS) entry which is preliminary data.</text>
</comment>
<keyword evidence="3" id="KW-1185">Reference proteome</keyword>
<proteinExistence type="predicted"/>
<keyword evidence="1" id="KW-0732">Signal</keyword>
<dbReference type="Proteomes" id="UP000293952">
    <property type="component" value="Unassembled WGS sequence"/>
</dbReference>
<sequence length="232" mass="25676">MKRIVLIIFCIVGCHCLSQNAPCLNNVSTDPKAPSNTNLPNDIHPVVSYDLLFLNNFNWIPFSPAGGLSDLQTSDLPGLGSSQVMRSLYDNATGTDPFYQYINDEVIMPTNGIGGFIPNHQNGWELLGVNLGFFPNGTKFLDVDGESNKYPTMPYVILYQRYLGKIRVFVNIQEEWAQHNAYDAARIRLTLNNSEGMELNGLFRLQNGIDQSLDQSTVVRSIGALAASPNDS</sequence>
<feature type="chain" id="PRO_5020725018" evidence="1">
    <location>
        <begin position="22"/>
        <end position="232"/>
    </location>
</feature>
<evidence type="ECO:0000313" key="3">
    <source>
        <dbReference type="Proteomes" id="UP000293952"/>
    </source>
</evidence>
<protein>
    <submittedName>
        <fullName evidence="2">Uncharacterized protein</fullName>
    </submittedName>
</protein>
<dbReference type="AlphaFoldDB" id="A0A4Q4KTS5"/>
<dbReference type="OrthoDB" id="658938at2"/>
<gene>
    <name evidence="2" type="ORF">ERX46_00515</name>
</gene>
<evidence type="ECO:0000313" key="2">
    <source>
        <dbReference type="EMBL" id="RYM35504.1"/>
    </source>
</evidence>
<accession>A0A4Q4KTS5</accession>